<dbReference type="CDD" id="cd00586">
    <property type="entry name" value="4HBT"/>
    <property type="match status" value="1"/>
</dbReference>
<reference evidence="3 4" key="1">
    <citation type="submission" date="2015-12" db="EMBL/GenBank/DDBJ databases">
        <title>Haloprofundus marisrubri gen. nov., sp. nov., an extremely halophilic archaeon isolated from the Discovery deep brine-seawater interface in the Red Sea.</title>
        <authorList>
            <person name="Zhang G."/>
            <person name="Stingl U."/>
            <person name="Rashid M."/>
        </authorList>
    </citation>
    <scope>NUCLEOTIDE SEQUENCE [LARGE SCALE GENOMIC DNA]</scope>
    <source>
        <strain evidence="3 4">SB9</strain>
    </source>
</reference>
<comment type="caution">
    <text evidence="3">The sequence shown here is derived from an EMBL/GenBank/DDBJ whole genome shotgun (WGS) entry which is preliminary data.</text>
</comment>
<protein>
    <submittedName>
        <fullName evidence="3">Thioesterase</fullName>
    </submittedName>
</protein>
<dbReference type="Pfam" id="PF13279">
    <property type="entry name" value="4HBT_2"/>
    <property type="match status" value="1"/>
</dbReference>
<proteinExistence type="inferred from homology"/>
<dbReference type="STRING" id="1514971.AUR64_04550"/>
<dbReference type="PANTHER" id="PTHR31793">
    <property type="entry name" value="4-HYDROXYBENZOYL-COA THIOESTERASE FAMILY MEMBER"/>
    <property type="match status" value="1"/>
</dbReference>
<dbReference type="InterPro" id="IPR006684">
    <property type="entry name" value="YbgC/YbaW"/>
</dbReference>
<evidence type="ECO:0000256" key="2">
    <source>
        <dbReference type="ARBA" id="ARBA00022801"/>
    </source>
</evidence>
<dbReference type="InterPro" id="IPR050563">
    <property type="entry name" value="4-hydroxybenzoyl-CoA_TE"/>
</dbReference>
<dbReference type="EMBL" id="LOPU01000011">
    <property type="protein sequence ID" value="KTG11204.1"/>
    <property type="molecule type" value="Genomic_DNA"/>
</dbReference>
<evidence type="ECO:0000313" key="3">
    <source>
        <dbReference type="EMBL" id="KTG11204.1"/>
    </source>
</evidence>
<comment type="similarity">
    <text evidence="1">Belongs to the 4-hydroxybenzoyl-CoA thioesterase family.</text>
</comment>
<keyword evidence="2" id="KW-0378">Hydrolase</keyword>
<dbReference type="Proteomes" id="UP000054387">
    <property type="component" value="Unassembled WGS sequence"/>
</dbReference>
<evidence type="ECO:0000313" key="4">
    <source>
        <dbReference type="Proteomes" id="UP000054387"/>
    </source>
</evidence>
<dbReference type="GO" id="GO:0047617">
    <property type="term" value="F:fatty acyl-CoA hydrolase activity"/>
    <property type="evidence" value="ECO:0007669"/>
    <property type="project" value="TreeGrafter"/>
</dbReference>
<organism evidence="3 4">
    <name type="scientific">Haloprofundus marisrubri</name>
    <dbReference type="NCBI Taxonomy" id="1514971"/>
    <lineage>
        <taxon>Archaea</taxon>
        <taxon>Methanobacteriati</taxon>
        <taxon>Methanobacteriota</taxon>
        <taxon>Stenosarchaea group</taxon>
        <taxon>Halobacteria</taxon>
        <taxon>Halobacteriales</taxon>
        <taxon>Haloferacaceae</taxon>
        <taxon>Haloprofundus</taxon>
    </lineage>
</organism>
<sequence>MTTLAHETDIEVRFRDLDPLGHVNHAVYASYCEQARIRYLRDVLDLTADDLPMVVANLELNYRKPVTFDEELTVGVSVASVGDSSFTMEYELRTDDVVATAETTQVVVDRETKRPTSVPSEWRERFHEYEPALD</sequence>
<dbReference type="SUPFAM" id="SSF54637">
    <property type="entry name" value="Thioesterase/thiol ester dehydrase-isomerase"/>
    <property type="match status" value="1"/>
</dbReference>
<dbReference type="RefSeq" id="WP_058580266.1">
    <property type="nucleotide sequence ID" value="NZ_LOPU01000011.1"/>
</dbReference>
<dbReference type="PIRSF" id="PIRSF003230">
    <property type="entry name" value="YbgC"/>
    <property type="match status" value="1"/>
</dbReference>
<dbReference type="Gene3D" id="3.10.129.10">
    <property type="entry name" value="Hotdog Thioesterase"/>
    <property type="match status" value="1"/>
</dbReference>
<dbReference type="PANTHER" id="PTHR31793:SF27">
    <property type="entry name" value="NOVEL THIOESTERASE SUPERFAMILY DOMAIN AND SAPOSIN A-TYPE DOMAIN CONTAINING PROTEIN (0610012H03RIK)"/>
    <property type="match status" value="1"/>
</dbReference>
<evidence type="ECO:0000256" key="1">
    <source>
        <dbReference type="ARBA" id="ARBA00005953"/>
    </source>
</evidence>
<gene>
    <name evidence="3" type="ORF">AUR64_04550</name>
</gene>
<accession>A0A0W1RCS6</accession>
<dbReference type="InterPro" id="IPR029069">
    <property type="entry name" value="HotDog_dom_sf"/>
</dbReference>
<name>A0A0W1RCS6_9EURY</name>
<keyword evidence="4" id="KW-1185">Reference proteome</keyword>
<dbReference type="OrthoDB" id="56956at2157"/>
<dbReference type="AlphaFoldDB" id="A0A0W1RCS6"/>